<reference evidence="2 3" key="1">
    <citation type="submission" date="2021-03" db="EMBL/GenBank/DDBJ databases">
        <title>First Case of infection caused by Chromobacterium haemolyticum derived from water in China.</title>
        <authorList>
            <person name="Chen J."/>
            <person name="Liu C."/>
        </authorList>
    </citation>
    <scope>NUCLEOTIDE SEQUENCE [LARGE SCALE GENOMIC DNA]</scope>
    <source>
        <strain evidence="2 3">WJ-5</strain>
    </source>
</reference>
<protein>
    <submittedName>
        <fullName evidence="2">Uncharacterized protein</fullName>
    </submittedName>
</protein>
<sequence length="266" mass="29464">MFETAVSWFKDSTVQGLFLSPLIGAIMGLLLTFLTQGSQLSNANRPRDVILIVQKKITNNNPARNNSDDPAAVLIALAAALLFSIYFYAVHSVLIIDTAFKATLFAISLGVAFVFALILQSRISGAEWIARVVLPLVFILFSWVLWGYAQRGIVPGAKEVAEQSGVVKFYFSALDEPHRNWILSQLLGVLASAVYTILAIVNLFHNMALLQVRYQGQLQAFWLWVFRATHFFSTGGVVFLIILLGTLALCLLNGMGYEFLMSRVKL</sequence>
<keyword evidence="3" id="KW-1185">Reference proteome</keyword>
<name>A0ABS3GII1_9NEIS</name>
<feature type="transmembrane region" description="Helical" evidence="1">
    <location>
        <begin position="102"/>
        <end position="119"/>
    </location>
</feature>
<keyword evidence="1" id="KW-1133">Transmembrane helix</keyword>
<comment type="caution">
    <text evidence="2">The sequence shown here is derived from an EMBL/GenBank/DDBJ whole genome shotgun (WGS) entry which is preliminary data.</text>
</comment>
<feature type="transmembrane region" description="Helical" evidence="1">
    <location>
        <begin position="181"/>
        <end position="204"/>
    </location>
</feature>
<keyword evidence="1" id="KW-0812">Transmembrane</keyword>
<feature type="transmembrane region" description="Helical" evidence="1">
    <location>
        <begin position="71"/>
        <end position="96"/>
    </location>
</feature>
<gene>
    <name evidence="2" type="ORF">J1C50_04330</name>
</gene>
<feature type="transmembrane region" description="Helical" evidence="1">
    <location>
        <begin position="238"/>
        <end position="260"/>
    </location>
</feature>
<feature type="transmembrane region" description="Helical" evidence="1">
    <location>
        <begin position="16"/>
        <end position="35"/>
    </location>
</feature>
<accession>A0ABS3GII1</accession>
<proteinExistence type="predicted"/>
<keyword evidence="1" id="KW-0472">Membrane</keyword>
<feature type="transmembrane region" description="Helical" evidence="1">
    <location>
        <begin position="128"/>
        <end position="149"/>
    </location>
</feature>
<evidence type="ECO:0000313" key="3">
    <source>
        <dbReference type="Proteomes" id="UP000664349"/>
    </source>
</evidence>
<organism evidence="2 3">
    <name type="scientific">Chromobacterium haemolyticum</name>
    <dbReference type="NCBI Taxonomy" id="394935"/>
    <lineage>
        <taxon>Bacteria</taxon>
        <taxon>Pseudomonadati</taxon>
        <taxon>Pseudomonadota</taxon>
        <taxon>Betaproteobacteria</taxon>
        <taxon>Neisseriales</taxon>
        <taxon>Chromobacteriaceae</taxon>
        <taxon>Chromobacterium</taxon>
    </lineage>
</organism>
<evidence type="ECO:0000313" key="2">
    <source>
        <dbReference type="EMBL" id="MBO0414729.1"/>
    </source>
</evidence>
<dbReference type="EMBL" id="JAFLRD010000003">
    <property type="protein sequence ID" value="MBO0414729.1"/>
    <property type="molecule type" value="Genomic_DNA"/>
</dbReference>
<dbReference type="Proteomes" id="UP000664349">
    <property type="component" value="Unassembled WGS sequence"/>
</dbReference>
<dbReference type="RefSeq" id="WP_200122391.1">
    <property type="nucleotide sequence ID" value="NZ_JAEILV010000003.1"/>
</dbReference>
<evidence type="ECO:0000256" key="1">
    <source>
        <dbReference type="SAM" id="Phobius"/>
    </source>
</evidence>